<keyword evidence="7" id="KW-0539">Nucleus</keyword>
<feature type="non-terminal residue" evidence="9">
    <location>
        <position position="204"/>
    </location>
</feature>
<comment type="caution">
    <text evidence="9">The sequence shown here is derived from an EMBL/GenBank/DDBJ whole genome shotgun (WGS) entry which is preliminary data.</text>
</comment>
<keyword evidence="10" id="KW-1185">Reference proteome</keyword>
<dbReference type="InterPro" id="IPR038881">
    <property type="entry name" value="Yae1-like"/>
</dbReference>
<dbReference type="PANTHER" id="PTHR18829">
    <property type="entry name" value="PROTEIN YAE1 HOMOLOG"/>
    <property type="match status" value="1"/>
</dbReference>
<organism evidence="9 10">
    <name type="scientific">Mortierella isabellina</name>
    <name type="common">Filamentous fungus</name>
    <name type="synonym">Umbelopsis isabellina</name>
    <dbReference type="NCBI Taxonomy" id="91625"/>
    <lineage>
        <taxon>Eukaryota</taxon>
        <taxon>Fungi</taxon>
        <taxon>Fungi incertae sedis</taxon>
        <taxon>Mucoromycota</taxon>
        <taxon>Mucoromycotina</taxon>
        <taxon>Umbelopsidomycetes</taxon>
        <taxon>Umbelopsidales</taxon>
        <taxon>Umbelopsidaceae</taxon>
        <taxon>Umbelopsis</taxon>
    </lineage>
</organism>
<evidence type="ECO:0000256" key="7">
    <source>
        <dbReference type="ARBA" id="ARBA00023242"/>
    </source>
</evidence>
<evidence type="ECO:0000256" key="5">
    <source>
        <dbReference type="ARBA" id="ARBA00018400"/>
    </source>
</evidence>
<dbReference type="EMBL" id="JAEPQZ010000004">
    <property type="protein sequence ID" value="KAG2182262.1"/>
    <property type="molecule type" value="Genomic_DNA"/>
</dbReference>
<evidence type="ECO:0000313" key="10">
    <source>
        <dbReference type="Proteomes" id="UP000654370"/>
    </source>
</evidence>
<evidence type="ECO:0000256" key="3">
    <source>
        <dbReference type="ARBA" id="ARBA00007096"/>
    </source>
</evidence>
<dbReference type="PANTHER" id="PTHR18829:SF0">
    <property type="entry name" value="PROTEIN YAE1 HOMOLOG"/>
    <property type="match status" value="1"/>
</dbReference>
<evidence type="ECO:0000256" key="6">
    <source>
        <dbReference type="ARBA" id="ARBA00022490"/>
    </source>
</evidence>
<dbReference type="Proteomes" id="UP000654370">
    <property type="component" value="Unassembled WGS sequence"/>
</dbReference>
<protein>
    <recommendedName>
        <fullName evidence="5">Protein YAE1</fullName>
    </recommendedName>
    <alternativeName>
        <fullName evidence="4">Protein yae1</fullName>
    </alternativeName>
</protein>
<dbReference type="Pfam" id="PF09811">
    <property type="entry name" value="Yae1_N"/>
    <property type="match status" value="1"/>
</dbReference>
<evidence type="ECO:0000256" key="4">
    <source>
        <dbReference type="ARBA" id="ARBA00017286"/>
    </source>
</evidence>
<evidence type="ECO:0000256" key="2">
    <source>
        <dbReference type="ARBA" id="ARBA00004496"/>
    </source>
</evidence>
<comment type="subcellular location">
    <subcellularLocation>
        <location evidence="2">Cytoplasm</location>
    </subcellularLocation>
    <subcellularLocation>
        <location evidence="1">Nucleus</location>
    </subcellularLocation>
</comment>
<reference evidence="9" key="1">
    <citation type="submission" date="2020-12" db="EMBL/GenBank/DDBJ databases">
        <title>Metabolic potential, ecology and presence of endohyphal bacteria is reflected in genomic diversity of Mucoromycotina.</title>
        <authorList>
            <person name="Muszewska A."/>
            <person name="Okrasinska A."/>
            <person name="Steczkiewicz K."/>
            <person name="Drgas O."/>
            <person name="Orlowska M."/>
            <person name="Perlinska-Lenart U."/>
            <person name="Aleksandrzak-Piekarczyk T."/>
            <person name="Szatraj K."/>
            <person name="Zielenkiewicz U."/>
            <person name="Pilsyk S."/>
            <person name="Malc E."/>
            <person name="Mieczkowski P."/>
            <person name="Kruszewska J.S."/>
            <person name="Biernat P."/>
            <person name="Pawlowska J."/>
        </authorList>
    </citation>
    <scope>NUCLEOTIDE SEQUENCE</scope>
    <source>
        <strain evidence="9">WA0000067209</strain>
    </source>
</reference>
<evidence type="ECO:0000313" key="9">
    <source>
        <dbReference type="EMBL" id="KAG2182262.1"/>
    </source>
</evidence>
<dbReference type="GO" id="GO:0005634">
    <property type="term" value="C:nucleus"/>
    <property type="evidence" value="ECO:0007669"/>
    <property type="project" value="UniProtKB-SubCell"/>
</dbReference>
<comment type="similarity">
    <text evidence="3">Belongs to the YAE1 family.</text>
</comment>
<evidence type="ECO:0000259" key="8">
    <source>
        <dbReference type="Pfam" id="PF09811"/>
    </source>
</evidence>
<accession>A0A8H7PXN3</accession>
<dbReference type="InterPro" id="IPR019191">
    <property type="entry name" value="Essential_protein_Yae1_N"/>
</dbReference>
<gene>
    <name evidence="9" type="ORF">INT43_007189</name>
</gene>
<dbReference type="AlphaFoldDB" id="A0A8H7PXN3"/>
<dbReference type="OrthoDB" id="20086at2759"/>
<sequence>QFSNVYLHCAMADDDIWASDSEQDQLSYDQQIAEREWNKMNEVHGNEGYKDGIVAGKDVTIQEGFNRGYKEGVALGRQFGKLRGTVSTLIVYYTQLQRDVLDPALMEKLTQLNKELTAVGIEDLFTKEYFRDSEQAGEANSNDSCCGQGSCGDNKAEAKSSCCQTSTSCASSDKKSIDATTVVNSYQTRVDDILAQIPLSLHSQ</sequence>
<proteinExistence type="inferred from homology"/>
<name>A0A8H7PXN3_MORIS</name>
<feature type="domain" description="Essential protein Yae1 N-terminal" evidence="8">
    <location>
        <begin position="48"/>
        <end position="86"/>
    </location>
</feature>
<evidence type="ECO:0000256" key="1">
    <source>
        <dbReference type="ARBA" id="ARBA00004123"/>
    </source>
</evidence>
<dbReference type="GO" id="GO:0005737">
    <property type="term" value="C:cytoplasm"/>
    <property type="evidence" value="ECO:0007669"/>
    <property type="project" value="UniProtKB-SubCell"/>
</dbReference>
<keyword evidence="6" id="KW-0963">Cytoplasm</keyword>